<protein>
    <submittedName>
        <fullName evidence="2">Uncharacterized protein</fullName>
    </submittedName>
</protein>
<sequence>MTTVLHQPSLTEGLTLLGWKLKRDAEIQERKNEANFECEVEPTSTSYAAFEYMSTADDDYDPYAGLNVDLCLEVDAIDLNNTNQQINDDYDPYEVFMRMNTRRTVNGRERAPLAVLPSHSTTATSPLVNNYRHYNFADDDTPVKYPLAIGHIDRRIKPQNIRGGFTNRTSFDEDRRPSRGGMVTRPIIPSSSSSLSSSYRQPSTMIPRRGIPSTYTGTRGNMNHQIRRNIPPPPRLYPRSEYPPSASSKRVTFRHSNDFNSGDDFDEDEEDDDSLEGDLHQPIQRRNKPPRRTAARIAVQRFRANHLRSSIADDDLDDDIAPTVTEMDMLEDQELDDDETNIQTTSTKTMSSPVKLPPPPPPPPTLPVKPTGGTIKSSYIGNMLPSFYEQLPESKKMLLQDATIDSSSNNSTVQTMTDGSSKNQIEVLSPGKKQAGLTTEHIEGPGGEEIIDEENRLQFRNTTVTQPFKRSTGYQNSKRYYEQDDDDNDDQQQQMRKRMRPNDDEYSSMNNNNRQLQYSKQQQQQQQQQQQRYRKYEDDEEYDINQDTQQQDEEFQQTIRVPARRGRPPSQHHQQQQQPQSQQQQQQQQEDPSKKYARIISQYEEQHGLKFGDMRVFAPKLRLRISSVNVNWINLPPVPKLPYKVHQS</sequence>
<evidence type="ECO:0000313" key="4">
    <source>
        <dbReference type="Proteomes" id="UP000663891"/>
    </source>
</evidence>
<organism evidence="2 4">
    <name type="scientific">Adineta steineri</name>
    <dbReference type="NCBI Taxonomy" id="433720"/>
    <lineage>
        <taxon>Eukaryota</taxon>
        <taxon>Metazoa</taxon>
        <taxon>Spiralia</taxon>
        <taxon>Gnathifera</taxon>
        <taxon>Rotifera</taxon>
        <taxon>Eurotatoria</taxon>
        <taxon>Bdelloidea</taxon>
        <taxon>Adinetida</taxon>
        <taxon>Adinetidae</taxon>
        <taxon>Adineta</taxon>
    </lineage>
</organism>
<accession>A0A814H1K6</accession>
<reference evidence="2" key="1">
    <citation type="submission" date="2021-02" db="EMBL/GenBank/DDBJ databases">
        <authorList>
            <person name="Nowell W R."/>
        </authorList>
    </citation>
    <scope>NUCLEOTIDE SEQUENCE</scope>
</reference>
<feature type="compositionally biased region" description="Polar residues" evidence="1">
    <location>
        <begin position="213"/>
        <end position="224"/>
    </location>
</feature>
<proteinExistence type="predicted"/>
<dbReference type="AlphaFoldDB" id="A0A814H1K6"/>
<evidence type="ECO:0000256" key="1">
    <source>
        <dbReference type="SAM" id="MobiDB-lite"/>
    </source>
</evidence>
<dbReference type="EMBL" id="CAJNON010000127">
    <property type="protein sequence ID" value="CAF1004448.1"/>
    <property type="molecule type" value="Genomic_DNA"/>
</dbReference>
<feature type="compositionally biased region" description="Low complexity" evidence="1">
    <location>
        <begin position="521"/>
        <end position="531"/>
    </location>
</feature>
<feature type="region of interest" description="Disordered" evidence="1">
    <location>
        <begin position="429"/>
        <end position="595"/>
    </location>
</feature>
<feature type="compositionally biased region" description="Low complexity" evidence="1">
    <location>
        <begin position="569"/>
        <end position="589"/>
    </location>
</feature>
<feature type="compositionally biased region" description="Acidic residues" evidence="1">
    <location>
        <begin position="261"/>
        <end position="276"/>
    </location>
</feature>
<feature type="compositionally biased region" description="Polar residues" evidence="1">
    <location>
        <begin position="458"/>
        <end position="478"/>
    </location>
</feature>
<feature type="region of interest" description="Disordered" evidence="1">
    <location>
        <begin position="160"/>
        <end position="293"/>
    </location>
</feature>
<evidence type="ECO:0000313" key="3">
    <source>
        <dbReference type="EMBL" id="CAF3887432.1"/>
    </source>
</evidence>
<gene>
    <name evidence="3" type="ORF">OKA104_LOCUS23472</name>
    <name evidence="2" type="ORF">VCS650_LOCUS14912</name>
</gene>
<dbReference type="EMBL" id="CAJOAY010001795">
    <property type="protein sequence ID" value="CAF3887432.1"/>
    <property type="molecule type" value="Genomic_DNA"/>
</dbReference>
<comment type="caution">
    <text evidence="2">The sequence shown here is derived from an EMBL/GenBank/DDBJ whole genome shotgun (WGS) entry which is preliminary data.</text>
</comment>
<feature type="compositionally biased region" description="Acidic residues" evidence="1">
    <location>
        <begin position="538"/>
        <end position="555"/>
    </location>
</feature>
<dbReference type="OrthoDB" id="10035421at2759"/>
<feature type="compositionally biased region" description="Polar residues" evidence="1">
    <location>
        <begin position="507"/>
        <end position="520"/>
    </location>
</feature>
<evidence type="ECO:0000313" key="2">
    <source>
        <dbReference type="EMBL" id="CAF1004448.1"/>
    </source>
</evidence>
<name>A0A814H1K6_9BILA</name>
<dbReference type="Proteomes" id="UP000663881">
    <property type="component" value="Unassembled WGS sequence"/>
</dbReference>
<feature type="compositionally biased region" description="Basic residues" evidence="1">
    <location>
        <begin position="283"/>
        <end position="293"/>
    </location>
</feature>
<dbReference type="Proteomes" id="UP000663891">
    <property type="component" value="Unassembled WGS sequence"/>
</dbReference>